<keyword evidence="1" id="KW-0479">Metal-binding</keyword>
<evidence type="ECO:0000256" key="2">
    <source>
        <dbReference type="ARBA" id="ARBA00022771"/>
    </source>
</evidence>
<organism evidence="6 7">
    <name type="scientific">Digitaria exilis</name>
    <dbReference type="NCBI Taxonomy" id="1010633"/>
    <lineage>
        <taxon>Eukaryota</taxon>
        <taxon>Viridiplantae</taxon>
        <taxon>Streptophyta</taxon>
        <taxon>Embryophyta</taxon>
        <taxon>Tracheophyta</taxon>
        <taxon>Spermatophyta</taxon>
        <taxon>Magnoliopsida</taxon>
        <taxon>Liliopsida</taxon>
        <taxon>Poales</taxon>
        <taxon>Poaceae</taxon>
        <taxon>PACMAD clade</taxon>
        <taxon>Panicoideae</taxon>
        <taxon>Panicodae</taxon>
        <taxon>Paniceae</taxon>
        <taxon>Anthephorinae</taxon>
        <taxon>Digitaria</taxon>
    </lineage>
</organism>
<sequence>MRKPARRRSSLIKGSRGGDVSKASRLVFGHGGGVDAFDRLPDDLVLAVLAGVAAHAASPADLAAAAMTCRRFRELAAHPVVLSRASAAAVAVRAARWSEAAHRFLRRCADAGNLHACYFLGMVSFYCLGGSSNRATGTARLARAASGGHAAALYALAVMRFNGSGGAGKADRDPRGGVALCARAAWLGHVPALRELGHCIQDGYGARRDVAAGRRLLLHAAAHELSVAEDDDEDAASRFMVEWWALRGTIEKSSVAAAGGEGGDDAEKRRLCSQARCGRRETRRHEFRRCSVCGTASYCSRACQAMDWKRAHRGQCGPAAARWLAAGNAF</sequence>
<dbReference type="SUPFAM" id="SSF81383">
    <property type="entry name" value="F-box domain"/>
    <property type="match status" value="1"/>
</dbReference>
<dbReference type="InterPro" id="IPR057136">
    <property type="entry name" value="At2g35280_TPR_dom"/>
</dbReference>
<dbReference type="EMBL" id="JACEFO010001915">
    <property type="protein sequence ID" value="KAF8694066.1"/>
    <property type="molecule type" value="Genomic_DNA"/>
</dbReference>
<evidence type="ECO:0000256" key="4">
    <source>
        <dbReference type="PROSITE-ProRule" id="PRU00134"/>
    </source>
</evidence>
<name>A0A835BBM3_9POAL</name>
<evidence type="ECO:0000256" key="3">
    <source>
        <dbReference type="ARBA" id="ARBA00022833"/>
    </source>
</evidence>
<reference evidence="6" key="1">
    <citation type="submission" date="2020-07" db="EMBL/GenBank/DDBJ databases">
        <title>Genome sequence and genetic diversity analysis of an under-domesticated orphan crop, white fonio (Digitaria exilis).</title>
        <authorList>
            <person name="Bennetzen J.L."/>
            <person name="Chen S."/>
            <person name="Ma X."/>
            <person name="Wang X."/>
            <person name="Yssel A.E.J."/>
            <person name="Chaluvadi S.R."/>
            <person name="Johnson M."/>
            <person name="Gangashetty P."/>
            <person name="Hamidou F."/>
            <person name="Sanogo M.D."/>
            <person name="Zwaenepoel A."/>
            <person name="Wallace J."/>
            <person name="Van De Peer Y."/>
            <person name="Van Deynze A."/>
        </authorList>
    </citation>
    <scope>NUCLEOTIDE SEQUENCE</scope>
    <source>
        <tissue evidence="6">Leaves</tissue>
    </source>
</reference>
<dbReference type="SUPFAM" id="SSF81901">
    <property type="entry name" value="HCP-like"/>
    <property type="match status" value="1"/>
</dbReference>
<dbReference type="GO" id="GO:0008270">
    <property type="term" value="F:zinc ion binding"/>
    <property type="evidence" value="ECO:0007669"/>
    <property type="project" value="UniProtKB-KW"/>
</dbReference>
<dbReference type="InterPro" id="IPR002893">
    <property type="entry name" value="Znf_MYND"/>
</dbReference>
<evidence type="ECO:0000313" key="7">
    <source>
        <dbReference type="Proteomes" id="UP000636709"/>
    </source>
</evidence>
<evidence type="ECO:0000259" key="5">
    <source>
        <dbReference type="PROSITE" id="PS50865"/>
    </source>
</evidence>
<dbReference type="PANTHER" id="PTHR46758">
    <property type="entry name" value="MYND DOMAIN-CONTAINING"/>
    <property type="match status" value="1"/>
</dbReference>
<dbReference type="InterPro" id="IPR036047">
    <property type="entry name" value="F-box-like_dom_sf"/>
</dbReference>
<dbReference type="OrthoDB" id="432970at2759"/>
<keyword evidence="2 4" id="KW-0863">Zinc-finger</keyword>
<dbReference type="Pfam" id="PF12937">
    <property type="entry name" value="F-box-like"/>
    <property type="match status" value="1"/>
</dbReference>
<gene>
    <name evidence="6" type="ORF">HU200_038519</name>
</gene>
<dbReference type="PROSITE" id="PS50865">
    <property type="entry name" value="ZF_MYND_2"/>
    <property type="match status" value="1"/>
</dbReference>
<evidence type="ECO:0000256" key="1">
    <source>
        <dbReference type="ARBA" id="ARBA00022723"/>
    </source>
</evidence>
<evidence type="ECO:0000313" key="6">
    <source>
        <dbReference type="EMBL" id="KAF8694066.1"/>
    </source>
</evidence>
<dbReference type="InterPro" id="IPR044508">
    <property type="entry name" value="At5g50450/At1g67340-like"/>
</dbReference>
<proteinExistence type="predicted"/>
<feature type="domain" description="MYND-type" evidence="5">
    <location>
        <begin position="274"/>
        <end position="316"/>
    </location>
</feature>
<dbReference type="SUPFAM" id="SSF144232">
    <property type="entry name" value="HIT/MYND zinc finger-like"/>
    <property type="match status" value="1"/>
</dbReference>
<dbReference type="Gene3D" id="6.10.140.2220">
    <property type="match status" value="1"/>
</dbReference>
<dbReference type="InterPro" id="IPR011990">
    <property type="entry name" value="TPR-like_helical_dom_sf"/>
</dbReference>
<keyword evidence="7" id="KW-1185">Reference proteome</keyword>
<dbReference type="InterPro" id="IPR001810">
    <property type="entry name" value="F-box_dom"/>
</dbReference>
<dbReference type="PANTHER" id="PTHR46758:SF4">
    <property type="entry name" value="MYND FINGER FAMILY PROTEIN, EXPRESSED"/>
    <property type="match status" value="1"/>
</dbReference>
<dbReference type="Proteomes" id="UP000636709">
    <property type="component" value="Unassembled WGS sequence"/>
</dbReference>
<comment type="caution">
    <text evidence="6">The sequence shown here is derived from an EMBL/GenBank/DDBJ whole genome shotgun (WGS) entry which is preliminary data.</text>
</comment>
<protein>
    <recommendedName>
        <fullName evidence="5">MYND-type domain-containing protein</fullName>
    </recommendedName>
</protein>
<dbReference type="Gene3D" id="1.25.40.10">
    <property type="entry name" value="Tetratricopeptide repeat domain"/>
    <property type="match status" value="1"/>
</dbReference>
<keyword evidence="3" id="KW-0862">Zinc</keyword>
<accession>A0A835BBM3</accession>
<dbReference type="AlphaFoldDB" id="A0A835BBM3"/>
<dbReference type="Pfam" id="PF01753">
    <property type="entry name" value="zf-MYND"/>
    <property type="match status" value="1"/>
</dbReference>
<dbReference type="Pfam" id="PF23310">
    <property type="entry name" value="TPR_27"/>
    <property type="match status" value="1"/>
</dbReference>